<evidence type="ECO:0000313" key="3">
    <source>
        <dbReference type="EMBL" id="KAJ9602875.1"/>
    </source>
</evidence>
<dbReference type="AlphaFoldDB" id="A0AA38WXB6"/>
<keyword evidence="1" id="KW-1133">Transmembrane helix</keyword>
<dbReference type="GO" id="GO:0006913">
    <property type="term" value="P:nucleocytoplasmic transport"/>
    <property type="evidence" value="ECO:0007669"/>
    <property type="project" value="InterPro"/>
</dbReference>
<dbReference type="Proteomes" id="UP001172673">
    <property type="component" value="Unassembled WGS sequence"/>
</dbReference>
<dbReference type="Gene3D" id="3.10.450.50">
    <property type="match status" value="1"/>
</dbReference>
<feature type="domain" description="NTF2" evidence="2">
    <location>
        <begin position="7"/>
        <end position="181"/>
    </location>
</feature>
<protein>
    <submittedName>
        <fullName evidence="3">Nuclear transport factor 2</fullName>
    </submittedName>
</protein>
<dbReference type="InterPro" id="IPR032710">
    <property type="entry name" value="NTF2-like_dom_sf"/>
</dbReference>
<keyword evidence="1" id="KW-0472">Membrane</keyword>
<feature type="transmembrane region" description="Helical" evidence="1">
    <location>
        <begin position="113"/>
        <end position="137"/>
    </location>
</feature>
<comment type="caution">
    <text evidence="3">The sequence shown here is derived from an EMBL/GenBank/DDBJ whole genome shotgun (WGS) entry which is preliminary data.</text>
</comment>
<keyword evidence="4" id="KW-1185">Reference proteome</keyword>
<reference evidence="3" key="1">
    <citation type="submission" date="2022-10" db="EMBL/GenBank/DDBJ databases">
        <title>Culturing micro-colonial fungi from biological soil crusts in the Mojave desert and describing Neophaeococcomyces mojavensis, and introducing the new genera and species Taxawa tesnikishii.</title>
        <authorList>
            <person name="Kurbessoian T."/>
            <person name="Stajich J.E."/>
        </authorList>
    </citation>
    <scope>NUCLEOTIDE SEQUENCE</scope>
    <source>
        <strain evidence="3">TK_41</strain>
    </source>
</reference>
<dbReference type="PROSITE" id="PS50177">
    <property type="entry name" value="NTF2_DOMAIN"/>
    <property type="match status" value="1"/>
</dbReference>
<dbReference type="Pfam" id="PF02136">
    <property type="entry name" value="NTF2"/>
    <property type="match status" value="2"/>
</dbReference>
<evidence type="ECO:0000256" key="1">
    <source>
        <dbReference type="SAM" id="Phobius"/>
    </source>
</evidence>
<proteinExistence type="predicted"/>
<keyword evidence="1" id="KW-0812">Transmembrane</keyword>
<dbReference type="PANTHER" id="PTHR12612">
    <property type="entry name" value="NUCLEAR TRANSPORT FACTOR 2"/>
    <property type="match status" value="1"/>
</dbReference>
<gene>
    <name evidence="3" type="primary">NTF2</name>
    <name evidence="3" type="ORF">H2200_012655</name>
</gene>
<dbReference type="SUPFAM" id="SSF54427">
    <property type="entry name" value="NTF2-like"/>
    <property type="match status" value="1"/>
</dbReference>
<organism evidence="3 4">
    <name type="scientific">Cladophialophora chaetospira</name>
    <dbReference type="NCBI Taxonomy" id="386627"/>
    <lineage>
        <taxon>Eukaryota</taxon>
        <taxon>Fungi</taxon>
        <taxon>Dikarya</taxon>
        <taxon>Ascomycota</taxon>
        <taxon>Pezizomycotina</taxon>
        <taxon>Eurotiomycetes</taxon>
        <taxon>Chaetothyriomycetidae</taxon>
        <taxon>Chaetothyriales</taxon>
        <taxon>Herpotrichiellaceae</taxon>
        <taxon>Cladophialophora</taxon>
    </lineage>
</organism>
<dbReference type="EMBL" id="JAPDRK010000024">
    <property type="protein sequence ID" value="KAJ9602875.1"/>
    <property type="molecule type" value="Genomic_DNA"/>
</dbReference>
<evidence type="ECO:0000259" key="2">
    <source>
        <dbReference type="PROSITE" id="PS50177"/>
    </source>
</evidence>
<dbReference type="InterPro" id="IPR045875">
    <property type="entry name" value="NTF2"/>
</dbReference>
<evidence type="ECO:0000313" key="4">
    <source>
        <dbReference type="Proteomes" id="UP001172673"/>
    </source>
</evidence>
<accession>A0AA38WXB6</accession>
<dbReference type="InterPro" id="IPR002075">
    <property type="entry name" value="NTF2_dom"/>
</dbReference>
<sequence length="186" mass="21118">MGDFAAIAQQFVEFYYKTFDTDRNQLATLYDIERQVDAQFRISTICWYSTNPREAYGASRPWKHFEAQISAGGEGSVHLDLIKDWLSQNLPFQKVQHRIDTVDSQPFNEQGGILVMVTGALLVCGFIAAQGLTLWAFSERDLTACDSLQVDDQQHPMSYVQTFSLQPESGSYFVFNDVFRLVYAAS</sequence>
<dbReference type="InterPro" id="IPR018222">
    <property type="entry name" value="Nuclear_transport_factor_2_euk"/>
</dbReference>
<dbReference type="CDD" id="cd00780">
    <property type="entry name" value="NTF2"/>
    <property type="match status" value="1"/>
</dbReference>
<name>A0AA38WXB6_9EURO</name>